<dbReference type="GO" id="GO:0008276">
    <property type="term" value="F:protein methyltransferase activity"/>
    <property type="evidence" value="ECO:0007669"/>
    <property type="project" value="InterPro"/>
</dbReference>
<dbReference type="InterPro" id="IPR012818">
    <property type="entry name" value="CbiE"/>
</dbReference>
<dbReference type="CDD" id="cd11644">
    <property type="entry name" value="Precorrin-6Y-MT"/>
    <property type="match status" value="1"/>
</dbReference>
<evidence type="ECO:0000256" key="1">
    <source>
        <dbReference type="ARBA" id="ARBA00004953"/>
    </source>
</evidence>
<keyword evidence="2" id="KW-0169">Cobalamin biosynthesis</keyword>
<dbReference type="SUPFAM" id="SSF53790">
    <property type="entry name" value="Tetrapyrrole methylase"/>
    <property type="match status" value="1"/>
</dbReference>
<evidence type="ECO:0000256" key="2">
    <source>
        <dbReference type="ARBA" id="ARBA00022573"/>
    </source>
</evidence>
<dbReference type="NCBIfam" id="TIGR02467">
    <property type="entry name" value="CbiE"/>
    <property type="match status" value="1"/>
</dbReference>
<evidence type="ECO:0000256" key="5">
    <source>
        <dbReference type="ARBA" id="ARBA00022691"/>
    </source>
</evidence>
<dbReference type="OrthoDB" id="9787825at2"/>
<dbReference type="GO" id="GO:0046025">
    <property type="term" value="F:precorrin-6Y C5,15-methyltransferase (decarboxylating) activity"/>
    <property type="evidence" value="ECO:0007669"/>
    <property type="project" value="UniProtKB-EC"/>
</dbReference>
<evidence type="ECO:0000256" key="3">
    <source>
        <dbReference type="ARBA" id="ARBA00022603"/>
    </source>
</evidence>
<comment type="pathway">
    <text evidence="1">Cofactor biosynthesis; adenosylcobalamin biosynthesis.</text>
</comment>
<keyword evidence="8" id="KW-1185">Reference proteome</keyword>
<dbReference type="STRING" id="1032480.MLP_03210"/>
<dbReference type="NCBIfam" id="TIGR02469">
    <property type="entry name" value="CbiT"/>
    <property type="match status" value="1"/>
</dbReference>
<name>F5XJ09_MICPN</name>
<dbReference type="SUPFAM" id="SSF53335">
    <property type="entry name" value="S-adenosyl-L-methionine-dependent methyltransferases"/>
    <property type="match status" value="1"/>
</dbReference>
<dbReference type="Gene3D" id="3.40.50.150">
    <property type="entry name" value="Vaccinia Virus protein VP39"/>
    <property type="match status" value="1"/>
</dbReference>
<dbReference type="PANTHER" id="PTHR43182:SF1">
    <property type="entry name" value="COBALT-PRECORRIN-7 C(5)-METHYLTRANSFERASE"/>
    <property type="match status" value="1"/>
</dbReference>
<evidence type="ECO:0000259" key="6">
    <source>
        <dbReference type="Pfam" id="PF00590"/>
    </source>
</evidence>
<dbReference type="EMBL" id="AP012204">
    <property type="protein sequence ID" value="BAK33335.1"/>
    <property type="molecule type" value="Genomic_DNA"/>
</dbReference>
<dbReference type="RefSeq" id="WP_013861224.1">
    <property type="nucleotide sequence ID" value="NC_015635.1"/>
</dbReference>
<keyword evidence="4 7" id="KW-0808">Transferase</keyword>
<dbReference type="EC" id="2.1.1.132" evidence="7"/>
<dbReference type="InterPro" id="IPR000878">
    <property type="entry name" value="4pyrrol_Mease"/>
</dbReference>
<dbReference type="InterPro" id="IPR050714">
    <property type="entry name" value="Cobalamin_biosynth_MTase"/>
</dbReference>
<dbReference type="InterPro" id="IPR014008">
    <property type="entry name" value="Cbl_synth_MTase_CbiT"/>
</dbReference>
<dbReference type="KEGG" id="mph:MLP_03210"/>
<dbReference type="InterPro" id="IPR006365">
    <property type="entry name" value="Cbl_synth_CobL"/>
</dbReference>
<keyword evidence="3 7" id="KW-0489">Methyltransferase</keyword>
<reference evidence="7 8" key="1">
    <citation type="submission" date="2011-05" db="EMBL/GenBank/DDBJ databases">
        <title>Whole genome sequence of Microlunatus phosphovorus NM-1.</title>
        <authorList>
            <person name="Hosoyama A."/>
            <person name="Sasaki K."/>
            <person name="Harada T."/>
            <person name="Igarashi R."/>
            <person name="Kawakoshi A."/>
            <person name="Sasagawa M."/>
            <person name="Fukada J."/>
            <person name="Nakamura S."/>
            <person name="Katano Y."/>
            <person name="Hanada S."/>
            <person name="Kamagata Y."/>
            <person name="Nakamura N."/>
            <person name="Yamazaki S."/>
            <person name="Fujita N."/>
        </authorList>
    </citation>
    <scope>NUCLEOTIDE SEQUENCE [LARGE SCALE GENOMIC DNA]</scope>
    <source>
        <strain evidence="8">ATCC 700054 / DSM 10555 / JCM 9379 / NBRC 101784 / NCIMB 13414 / VKM Ac-1990 / NM-1</strain>
    </source>
</reference>
<dbReference type="Pfam" id="PF00590">
    <property type="entry name" value="TP_methylase"/>
    <property type="match status" value="1"/>
</dbReference>
<dbReference type="InterPro" id="IPR029063">
    <property type="entry name" value="SAM-dependent_MTases_sf"/>
</dbReference>
<sequence>MTGRLDVVGIPAGGWSELGESARRLIAGAEVLIGGRRHLALVANRAPGAERLTWPSPLKPGLPALLERVEDRRAVVLATGDPLVSGIGSTLIELLGAEMVRIHPAVSSIALARARMGWSSETVSVVSVVGRDLDLVRRHIGPGQRLIVLSAGTQTPAELAALLVDTGYDQSRLTVLGDLGSAAESRREALASEAGFGGMPALNVVAIECVADPETCVLGVGPGLPDDAFDHDGQLTKRDLRASALARLTPVPGEQLWDLGAGAGSIAIEWARTDPCCRAVAVERTPERAARIAANAAKLGVPGVQVITADIGASLADLPEPNAVFVGGGASVELLDRCWERLSTNGRLVAHAVTIETEQTLVRAWQAYGGELVRIGIERMEPLGGLHGWQPARPVVQWSATKRIGR</sequence>
<dbReference type="GO" id="GO:0009236">
    <property type="term" value="P:cobalamin biosynthetic process"/>
    <property type="evidence" value="ECO:0007669"/>
    <property type="project" value="UniProtKB-UniPathway"/>
</dbReference>
<dbReference type="AlphaFoldDB" id="F5XJ09"/>
<dbReference type="GO" id="GO:0032259">
    <property type="term" value="P:methylation"/>
    <property type="evidence" value="ECO:0007669"/>
    <property type="project" value="UniProtKB-KW"/>
</dbReference>
<dbReference type="PIRSF" id="PIRSF036428">
    <property type="entry name" value="CobL"/>
    <property type="match status" value="1"/>
</dbReference>
<gene>
    <name evidence="7" type="primary">cobL</name>
    <name evidence="7" type="ordered locus">MLP_03210</name>
</gene>
<dbReference type="eggNOG" id="COG2242">
    <property type="taxonomic scope" value="Bacteria"/>
</dbReference>
<accession>F5XJ09</accession>
<proteinExistence type="predicted"/>
<evidence type="ECO:0000256" key="4">
    <source>
        <dbReference type="ARBA" id="ARBA00022679"/>
    </source>
</evidence>
<protein>
    <submittedName>
        <fullName evidence="7">Precorrin-6Y C5,15-methyltransferase</fullName>
        <ecNumber evidence="7">2.1.1.132</ecNumber>
    </submittedName>
</protein>
<dbReference type="CDD" id="cd02440">
    <property type="entry name" value="AdoMet_MTases"/>
    <property type="match status" value="1"/>
</dbReference>
<dbReference type="InterPro" id="IPR014777">
    <property type="entry name" value="4pyrrole_Mease_sub1"/>
</dbReference>
<dbReference type="PANTHER" id="PTHR43182">
    <property type="entry name" value="COBALT-PRECORRIN-6B C(15)-METHYLTRANSFERASE (DECARBOXYLATING)"/>
    <property type="match status" value="1"/>
</dbReference>
<dbReference type="Proteomes" id="UP000007947">
    <property type="component" value="Chromosome"/>
</dbReference>
<feature type="domain" description="Tetrapyrrole methylase" evidence="6">
    <location>
        <begin position="7"/>
        <end position="192"/>
    </location>
</feature>
<dbReference type="InterPro" id="IPR035996">
    <property type="entry name" value="4pyrrol_Methylase_sf"/>
</dbReference>
<dbReference type="UniPathway" id="UPA00148"/>
<organism evidence="7 8">
    <name type="scientific">Microlunatus phosphovorus (strain ATCC 700054 / DSM 10555 / JCM 9379 / NBRC 101784 / NCIMB 13414 / VKM Ac-1990 / NM-1)</name>
    <dbReference type="NCBI Taxonomy" id="1032480"/>
    <lineage>
        <taxon>Bacteria</taxon>
        <taxon>Bacillati</taxon>
        <taxon>Actinomycetota</taxon>
        <taxon>Actinomycetes</taxon>
        <taxon>Propionibacteriales</taxon>
        <taxon>Propionibacteriaceae</taxon>
        <taxon>Microlunatus</taxon>
    </lineage>
</organism>
<dbReference type="Gene3D" id="3.40.1010.10">
    <property type="entry name" value="Cobalt-precorrin-4 Transmethylase, Domain 1"/>
    <property type="match status" value="1"/>
</dbReference>
<evidence type="ECO:0000313" key="8">
    <source>
        <dbReference type="Proteomes" id="UP000007947"/>
    </source>
</evidence>
<dbReference type="HOGENOM" id="CLU_031955_0_0_11"/>
<dbReference type="eggNOG" id="COG2241">
    <property type="taxonomic scope" value="Bacteria"/>
</dbReference>
<evidence type="ECO:0000313" key="7">
    <source>
        <dbReference type="EMBL" id="BAK33335.1"/>
    </source>
</evidence>
<keyword evidence="5" id="KW-0949">S-adenosyl-L-methionine</keyword>